<keyword evidence="8" id="KW-0449">Lipoprotein</keyword>
<dbReference type="PROSITE" id="PS52012">
    <property type="entry name" value="CFEM"/>
    <property type="match status" value="1"/>
</dbReference>
<evidence type="ECO:0000256" key="10">
    <source>
        <dbReference type="SAM" id="SignalP"/>
    </source>
</evidence>
<proteinExistence type="inferred from homology"/>
<name>A0A1E1KTQ0_9HELO</name>
<evidence type="ECO:0000256" key="3">
    <source>
        <dbReference type="ARBA" id="ARBA00010031"/>
    </source>
</evidence>
<comment type="similarity">
    <text evidence="3">Belongs to the RBT5 family.</text>
</comment>
<feature type="domain" description="CFEM" evidence="11">
    <location>
        <begin position="1"/>
        <end position="116"/>
    </location>
</feature>
<keyword evidence="7 9" id="KW-1015">Disulfide bond</keyword>
<dbReference type="SMART" id="SM00747">
    <property type="entry name" value="CFEM"/>
    <property type="match status" value="1"/>
</dbReference>
<keyword evidence="9" id="KW-0349">Heme</keyword>
<dbReference type="GO" id="GO:0046872">
    <property type="term" value="F:metal ion binding"/>
    <property type="evidence" value="ECO:0007669"/>
    <property type="project" value="UniProtKB-UniRule"/>
</dbReference>
<evidence type="ECO:0000256" key="8">
    <source>
        <dbReference type="ARBA" id="ARBA00023288"/>
    </source>
</evidence>
<keyword evidence="5" id="KW-0325">Glycoprotein</keyword>
<gene>
    <name evidence="12" type="ORF">RAG0_09075</name>
</gene>
<evidence type="ECO:0000256" key="1">
    <source>
        <dbReference type="ARBA" id="ARBA00004589"/>
    </source>
</evidence>
<dbReference type="GO" id="GO:0005576">
    <property type="term" value="C:extracellular region"/>
    <property type="evidence" value="ECO:0007669"/>
    <property type="project" value="UniProtKB-SubCell"/>
</dbReference>
<feature type="signal peptide" evidence="10">
    <location>
        <begin position="1"/>
        <end position="18"/>
    </location>
</feature>
<evidence type="ECO:0000313" key="13">
    <source>
        <dbReference type="Proteomes" id="UP000178912"/>
    </source>
</evidence>
<evidence type="ECO:0000313" key="12">
    <source>
        <dbReference type="EMBL" id="CZT01447.1"/>
    </source>
</evidence>
<evidence type="ECO:0000256" key="7">
    <source>
        <dbReference type="ARBA" id="ARBA00023157"/>
    </source>
</evidence>
<sequence>MQFSLTLAFAILAAVVASQSDSSLVAQLPSCALTCLASASTSNGCGVSDYECQCGAKRADITKSATPCVLSGCSTDDALKTNYLTGQICNAASTVQTSAANSGSVGSYASYFPSTEMATATGIPVPATTAPPTPTTTVSPTVVVTGAASRGNGDLFAAIAVAFAAFAL</sequence>
<evidence type="ECO:0000256" key="9">
    <source>
        <dbReference type="PROSITE-ProRule" id="PRU01356"/>
    </source>
</evidence>
<comment type="subcellular location">
    <subcellularLocation>
        <location evidence="1">Membrane</location>
        <topology evidence="1">Lipid-anchor</topology>
        <topology evidence="1">GPI-anchor</topology>
    </subcellularLocation>
    <subcellularLocation>
        <location evidence="2">Secreted</location>
    </subcellularLocation>
</comment>
<feature type="binding site" description="axial binding residue" evidence="9">
    <location>
        <position position="49"/>
    </location>
    <ligand>
        <name>heme</name>
        <dbReference type="ChEBI" id="CHEBI:30413"/>
    </ligand>
    <ligandPart>
        <name>Fe</name>
        <dbReference type="ChEBI" id="CHEBI:18248"/>
    </ligandPart>
</feature>
<evidence type="ECO:0000256" key="5">
    <source>
        <dbReference type="ARBA" id="ARBA00022622"/>
    </source>
</evidence>
<dbReference type="OrthoDB" id="3767534at2759"/>
<evidence type="ECO:0000256" key="2">
    <source>
        <dbReference type="ARBA" id="ARBA00004613"/>
    </source>
</evidence>
<dbReference type="GO" id="GO:0098552">
    <property type="term" value="C:side of membrane"/>
    <property type="evidence" value="ECO:0007669"/>
    <property type="project" value="UniProtKB-KW"/>
</dbReference>
<keyword evidence="5" id="KW-0336">GPI-anchor</keyword>
<evidence type="ECO:0000256" key="6">
    <source>
        <dbReference type="ARBA" id="ARBA00022729"/>
    </source>
</evidence>
<keyword evidence="5" id="KW-0472">Membrane</keyword>
<reference evidence="13" key="1">
    <citation type="submission" date="2016-03" db="EMBL/GenBank/DDBJ databases">
        <authorList>
            <person name="Guldener U."/>
        </authorList>
    </citation>
    <scope>NUCLEOTIDE SEQUENCE [LARGE SCALE GENOMIC DNA]</scope>
    <source>
        <strain evidence="13">04CH-RAC-A.6.1</strain>
    </source>
</reference>
<dbReference type="AlphaFoldDB" id="A0A1E1KTQ0"/>
<dbReference type="InterPro" id="IPR008427">
    <property type="entry name" value="Extracellular_membr_CFEM_dom"/>
</dbReference>
<dbReference type="Pfam" id="PF05730">
    <property type="entry name" value="CFEM"/>
    <property type="match status" value="1"/>
</dbReference>
<protein>
    <recommendedName>
        <fullName evidence="11">CFEM domain-containing protein</fullName>
    </recommendedName>
</protein>
<organism evidence="12 13">
    <name type="scientific">Rhynchosporium agropyri</name>
    <dbReference type="NCBI Taxonomy" id="914238"/>
    <lineage>
        <taxon>Eukaryota</taxon>
        <taxon>Fungi</taxon>
        <taxon>Dikarya</taxon>
        <taxon>Ascomycota</taxon>
        <taxon>Pezizomycotina</taxon>
        <taxon>Leotiomycetes</taxon>
        <taxon>Helotiales</taxon>
        <taxon>Ploettnerulaceae</taxon>
        <taxon>Rhynchosporium</taxon>
    </lineage>
</organism>
<comment type="caution">
    <text evidence="9">Lacks conserved residue(s) required for the propagation of feature annotation.</text>
</comment>
<keyword evidence="9" id="KW-0408">Iron</keyword>
<keyword evidence="4" id="KW-0964">Secreted</keyword>
<accession>A0A1E1KTQ0</accession>
<keyword evidence="13" id="KW-1185">Reference proteome</keyword>
<keyword evidence="6 10" id="KW-0732">Signal</keyword>
<keyword evidence="9" id="KW-0479">Metal-binding</keyword>
<evidence type="ECO:0000259" key="11">
    <source>
        <dbReference type="PROSITE" id="PS52012"/>
    </source>
</evidence>
<evidence type="ECO:0000256" key="4">
    <source>
        <dbReference type="ARBA" id="ARBA00022525"/>
    </source>
</evidence>
<feature type="chain" id="PRO_5009446447" description="CFEM domain-containing protein" evidence="10">
    <location>
        <begin position="19"/>
        <end position="168"/>
    </location>
</feature>
<dbReference type="EMBL" id="FJUX01000051">
    <property type="protein sequence ID" value="CZT01447.1"/>
    <property type="molecule type" value="Genomic_DNA"/>
</dbReference>
<dbReference type="Proteomes" id="UP000178912">
    <property type="component" value="Unassembled WGS sequence"/>
</dbReference>
<feature type="disulfide bond" evidence="9">
    <location>
        <begin position="45"/>
        <end position="52"/>
    </location>
</feature>